<dbReference type="RefSeq" id="WP_281447352.1">
    <property type="nucleotide sequence ID" value="NZ_JASBAO010000001.1"/>
</dbReference>
<organism evidence="4 5">
    <name type="scientific">Commensalibacter oyaizuii</name>
    <dbReference type="NCBI Taxonomy" id="3043873"/>
    <lineage>
        <taxon>Bacteria</taxon>
        <taxon>Pseudomonadati</taxon>
        <taxon>Pseudomonadota</taxon>
        <taxon>Alphaproteobacteria</taxon>
        <taxon>Acetobacterales</taxon>
        <taxon>Acetobacteraceae</taxon>
    </lineage>
</organism>
<dbReference type="InterPro" id="IPR000182">
    <property type="entry name" value="GNAT_dom"/>
</dbReference>
<name>A0ABT6PZC3_9PROT</name>
<keyword evidence="2" id="KW-0012">Acyltransferase</keyword>
<dbReference type="SUPFAM" id="SSF55729">
    <property type="entry name" value="Acyl-CoA N-acyltransferases (Nat)"/>
    <property type="match status" value="1"/>
</dbReference>
<keyword evidence="1" id="KW-0808">Transferase</keyword>
<dbReference type="EMBL" id="JASBAO010000001">
    <property type="protein sequence ID" value="MDI2090201.1"/>
    <property type="molecule type" value="Genomic_DNA"/>
</dbReference>
<dbReference type="Gene3D" id="3.40.630.30">
    <property type="match status" value="1"/>
</dbReference>
<evidence type="ECO:0000259" key="3">
    <source>
        <dbReference type="PROSITE" id="PS51186"/>
    </source>
</evidence>
<reference evidence="4" key="1">
    <citation type="submission" date="2023-05" db="EMBL/GenBank/DDBJ databases">
        <title>Whole genome sequence of Commensalibacter sp.</title>
        <authorList>
            <person name="Charoenyingcharoen P."/>
            <person name="Yukphan P."/>
        </authorList>
    </citation>
    <scope>NUCLEOTIDE SEQUENCE</scope>
    <source>
        <strain evidence="4">TBRC 16381</strain>
    </source>
</reference>
<gene>
    <name evidence="4" type="ORF">QJV27_02190</name>
</gene>
<evidence type="ECO:0000313" key="4">
    <source>
        <dbReference type="EMBL" id="MDI2090201.1"/>
    </source>
</evidence>
<proteinExistence type="predicted"/>
<comment type="caution">
    <text evidence="4">The sequence shown here is derived from an EMBL/GenBank/DDBJ whole genome shotgun (WGS) entry which is preliminary data.</text>
</comment>
<dbReference type="PANTHER" id="PTHR43072:SF23">
    <property type="entry name" value="UPF0039 PROTEIN C11D3.02C"/>
    <property type="match status" value="1"/>
</dbReference>
<keyword evidence="5" id="KW-1185">Reference proteome</keyword>
<dbReference type="PROSITE" id="PS51186">
    <property type="entry name" value="GNAT"/>
    <property type="match status" value="1"/>
</dbReference>
<dbReference type="Proteomes" id="UP001431634">
    <property type="component" value="Unassembled WGS sequence"/>
</dbReference>
<protein>
    <submittedName>
        <fullName evidence="4">N-acetyltransferase family protein</fullName>
    </submittedName>
</protein>
<evidence type="ECO:0000256" key="2">
    <source>
        <dbReference type="ARBA" id="ARBA00023315"/>
    </source>
</evidence>
<feature type="domain" description="N-acetyltransferase" evidence="3">
    <location>
        <begin position="2"/>
        <end position="165"/>
    </location>
</feature>
<dbReference type="PANTHER" id="PTHR43072">
    <property type="entry name" value="N-ACETYLTRANSFERASE"/>
    <property type="match status" value="1"/>
</dbReference>
<dbReference type="InterPro" id="IPR016181">
    <property type="entry name" value="Acyl_CoA_acyltransferase"/>
</dbReference>
<accession>A0ABT6PZC3</accession>
<dbReference type="CDD" id="cd04301">
    <property type="entry name" value="NAT_SF"/>
    <property type="match status" value="1"/>
</dbReference>
<dbReference type="Pfam" id="PF00583">
    <property type="entry name" value="Acetyltransf_1"/>
    <property type="match status" value="1"/>
</dbReference>
<evidence type="ECO:0000313" key="5">
    <source>
        <dbReference type="Proteomes" id="UP001431634"/>
    </source>
</evidence>
<sequence>MTHIRHAIPSDLRDILEITNREIICGTAFWMTVPRTYEEQVQWFEARQAAGYPVFVAVNENQKILGYASYGSFRPYDGYKYTVEHSVYVDPAAQGQGLGKQLMQKIINYAENHQVHAMVAGITDGNIASIRLHEWFGFKRAGVLPQTGIKFDQWLDLLFMYKILTPSS</sequence>
<evidence type="ECO:0000256" key="1">
    <source>
        <dbReference type="ARBA" id="ARBA00022679"/>
    </source>
</evidence>